<reference evidence="3 4" key="1">
    <citation type="journal article" date="2015" name="Sci. Rep.">
        <title>Genome of the facultative scuticociliatosis pathogen Pseudocohnilembus persalinus provides insight into its virulence through horizontal gene transfer.</title>
        <authorList>
            <person name="Xiong J."/>
            <person name="Wang G."/>
            <person name="Cheng J."/>
            <person name="Tian M."/>
            <person name="Pan X."/>
            <person name="Warren A."/>
            <person name="Jiang C."/>
            <person name="Yuan D."/>
            <person name="Miao W."/>
        </authorList>
    </citation>
    <scope>NUCLEOTIDE SEQUENCE [LARGE SCALE GENOMIC DNA]</scope>
    <source>
        <strain evidence="3">36N120E</strain>
    </source>
</reference>
<name>A0A0V0R2L8_PSEPJ</name>
<dbReference type="GO" id="GO:0016787">
    <property type="term" value="F:hydrolase activity"/>
    <property type="evidence" value="ECO:0007669"/>
    <property type="project" value="InterPro"/>
</dbReference>
<dbReference type="SUPFAM" id="SSF53187">
    <property type="entry name" value="Zn-dependent exopeptidases"/>
    <property type="match status" value="1"/>
</dbReference>
<accession>A0A0V0R2L8</accession>
<dbReference type="Gene3D" id="3.30.70.360">
    <property type="match status" value="1"/>
</dbReference>
<dbReference type="PIRSF" id="PIRSF005962">
    <property type="entry name" value="Pept_M20D_amidohydro"/>
    <property type="match status" value="1"/>
</dbReference>
<comment type="cofactor">
    <cofactor evidence="1">
        <name>Mn(2+)</name>
        <dbReference type="ChEBI" id="CHEBI:29035"/>
    </cofactor>
    <text evidence="1">The Mn(2+) ion enhances activity.</text>
</comment>
<dbReference type="InterPro" id="IPR002933">
    <property type="entry name" value="Peptidase_M20"/>
</dbReference>
<dbReference type="EMBL" id="LDAU01000058">
    <property type="protein sequence ID" value="KRX08782.1"/>
    <property type="molecule type" value="Genomic_DNA"/>
</dbReference>
<evidence type="ECO:0000259" key="2">
    <source>
        <dbReference type="Pfam" id="PF07687"/>
    </source>
</evidence>
<organism evidence="3 4">
    <name type="scientific">Pseudocohnilembus persalinus</name>
    <name type="common">Ciliate</name>
    <dbReference type="NCBI Taxonomy" id="266149"/>
    <lineage>
        <taxon>Eukaryota</taxon>
        <taxon>Sar</taxon>
        <taxon>Alveolata</taxon>
        <taxon>Ciliophora</taxon>
        <taxon>Intramacronucleata</taxon>
        <taxon>Oligohymenophorea</taxon>
        <taxon>Scuticociliatia</taxon>
        <taxon>Philasterida</taxon>
        <taxon>Pseudocohnilembidae</taxon>
        <taxon>Pseudocohnilembus</taxon>
    </lineage>
</organism>
<dbReference type="AlphaFoldDB" id="A0A0V0R2L8"/>
<dbReference type="Gene3D" id="3.40.630.10">
    <property type="entry name" value="Zn peptidases"/>
    <property type="match status" value="1"/>
</dbReference>
<evidence type="ECO:0000256" key="1">
    <source>
        <dbReference type="PIRSR" id="PIRSR005962-1"/>
    </source>
</evidence>
<dbReference type="Pfam" id="PF01546">
    <property type="entry name" value="Peptidase_M20"/>
    <property type="match status" value="1"/>
</dbReference>
<dbReference type="GO" id="GO:0046872">
    <property type="term" value="F:metal ion binding"/>
    <property type="evidence" value="ECO:0007669"/>
    <property type="project" value="UniProtKB-KW"/>
</dbReference>
<evidence type="ECO:0000313" key="3">
    <source>
        <dbReference type="EMBL" id="KRX08782.1"/>
    </source>
</evidence>
<dbReference type="PANTHER" id="PTHR11014:SF63">
    <property type="entry name" value="METALLOPEPTIDASE, PUTATIVE (AFU_ORTHOLOGUE AFUA_6G09600)-RELATED"/>
    <property type="match status" value="1"/>
</dbReference>
<feature type="binding site" evidence="1">
    <location>
        <position position="109"/>
    </location>
    <ligand>
        <name>Mn(2+)</name>
        <dbReference type="ChEBI" id="CHEBI:29035"/>
        <label>2</label>
    </ligand>
</feature>
<feature type="binding site" evidence="1">
    <location>
        <position position="107"/>
    </location>
    <ligand>
        <name>Mn(2+)</name>
        <dbReference type="ChEBI" id="CHEBI:29035"/>
        <label>2</label>
    </ligand>
</feature>
<dbReference type="CDD" id="cd03886">
    <property type="entry name" value="M20_Acy1"/>
    <property type="match status" value="1"/>
</dbReference>
<dbReference type="SUPFAM" id="SSF55031">
    <property type="entry name" value="Bacterial exopeptidase dimerisation domain"/>
    <property type="match status" value="1"/>
</dbReference>
<dbReference type="NCBIfam" id="TIGR01891">
    <property type="entry name" value="amidohydrolases"/>
    <property type="match status" value="1"/>
</dbReference>
<keyword evidence="4" id="KW-1185">Reference proteome</keyword>
<feature type="binding site" evidence="1">
    <location>
        <position position="170"/>
    </location>
    <ligand>
        <name>Mn(2+)</name>
        <dbReference type="ChEBI" id="CHEBI:29035"/>
        <label>2</label>
    </ligand>
</feature>
<feature type="domain" description="Peptidase M20 dimerisation" evidence="2">
    <location>
        <begin position="194"/>
        <end position="289"/>
    </location>
</feature>
<feature type="binding site" evidence="1">
    <location>
        <position position="369"/>
    </location>
    <ligand>
        <name>Mn(2+)</name>
        <dbReference type="ChEBI" id="CHEBI:29035"/>
        <label>2</label>
    </ligand>
</feature>
<comment type="caution">
    <text evidence="3">The sequence shown here is derived from an EMBL/GenBank/DDBJ whole genome shotgun (WGS) entry which is preliminary data.</text>
</comment>
<dbReference type="InterPro" id="IPR011650">
    <property type="entry name" value="Peptidase_M20_dimer"/>
</dbReference>
<evidence type="ECO:0000313" key="4">
    <source>
        <dbReference type="Proteomes" id="UP000054937"/>
    </source>
</evidence>
<dbReference type="InterPro" id="IPR036264">
    <property type="entry name" value="Bact_exopeptidase_dim_dom"/>
</dbReference>
<dbReference type="OMA" id="LMMVAQP"/>
<dbReference type="OrthoDB" id="6119954at2759"/>
<sequence>MEAQNKTLYNINELIQFRRQMHSLPELQFEEIETQKKIKEFLISKGLQEKQFVQCAKTGWVIDIFGRAPEKGEKKLIAFRADIDALSFQENNPDIEYRSTNNAAHACGHDGHTATLLGLACLFLEKIDVIPKNKGIRLLFQPSEEGPISGAKVMIQEGCMQGVDEVYGHHNFPSHPVGYLLNKVGAMMSGVSIIKIKLIGKGGHGSEPKLAIDPTQMAVDFHIKYRKMQQELEGRLMRTTIPVLKCGDRFNVIADFAHLEGTLRSQENDIPDLFEQKLIQILEELKIEYPGSNYELNFMKNVYDMVDNHEKQTEIVNQLGRQHFGTDKVGHFDTVPIYASEDFSFFLREKPGCFFFLGSGRKFNDTMIHHSTYNYNDDLLEPASQFFYKIAENRLELA</sequence>
<protein>
    <submittedName>
        <fullName evidence="3">Peptidase M20, dimerization domain</fullName>
    </submittedName>
</protein>
<gene>
    <name evidence="3" type="ORF">PPERSA_08093</name>
</gene>
<dbReference type="Proteomes" id="UP000054937">
    <property type="component" value="Unassembled WGS sequence"/>
</dbReference>
<keyword evidence="1" id="KW-0464">Manganese</keyword>
<dbReference type="InterPro" id="IPR017439">
    <property type="entry name" value="Amidohydrolase"/>
</dbReference>
<feature type="binding site" evidence="1">
    <location>
        <position position="145"/>
    </location>
    <ligand>
        <name>Mn(2+)</name>
        <dbReference type="ChEBI" id="CHEBI:29035"/>
        <label>2</label>
    </ligand>
</feature>
<dbReference type="PANTHER" id="PTHR11014">
    <property type="entry name" value="PEPTIDASE M20 FAMILY MEMBER"/>
    <property type="match status" value="1"/>
</dbReference>
<keyword evidence="1" id="KW-0479">Metal-binding</keyword>
<dbReference type="Pfam" id="PF07687">
    <property type="entry name" value="M20_dimer"/>
    <property type="match status" value="1"/>
</dbReference>
<dbReference type="InParanoid" id="A0A0V0R2L8"/>
<proteinExistence type="predicted"/>